<proteinExistence type="predicted"/>
<dbReference type="PROSITE" id="PS51159">
    <property type="entry name" value="CBM21"/>
    <property type="match status" value="1"/>
</dbReference>
<dbReference type="GO" id="GO:2001069">
    <property type="term" value="F:glycogen binding"/>
    <property type="evidence" value="ECO:0007669"/>
    <property type="project" value="TreeGrafter"/>
</dbReference>
<dbReference type="InterPro" id="IPR005036">
    <property type="entry name" value="CBM21_dom"/>
</dbReference>
<evidence type="ECO:0000313" key="4">
    <source>
        <dbReference type="Proteomes" id="UP001152888"/>
    </source>
</evidence>
<dbReference type="PANTHER" id="PTHR12307:SF48">
    <property type="entry name" value="PROTEIN PHOSPHATASE 1 REGULATORY SUBUNIT"/>
    <property type="match status" value="1"/>
</dbReference>
<evidence type="ECO:0000259" key="2">
    <source>
        <dbReference type="PROSITE" id="PS51159"/>
    </source>
</evidence>
<comment type="caution">
    <text evidence="3">The sequence shown here is derived from an EMBL/GenBank/DDBJ whole genome shotgun (WGS) entry which is preliminary data.</text>
</comment>
<keyword evidence="4" id="KW-1185">Reference proteome</keyword>
<dbReference type="Gene3D" id="2.60.40.2440">
    <property type="entry name" value="Carbohydrate binding type-21 domain"/>
    <property type="match status" value="1"/>
</dbReference>
<feature type="domain" description="CBM21" evidence="2">
    <location>
        <begin position="188"/>
        <end position="299"/>
    </location>
</feature>
<dbReference type="GO" id="GO:0005979">
    <property type="term" value="P:regulation of glycogen biosynthetic process"/>
    <property type="evidence" value="ECO:0007669"/>
    <property type="project" value="TreeGrafter"/>
</dbReference>
<evidence type="ECO:0000256" key="1">
    <source>
        <dbReference type="SAM" id="MobiDB-lite"/>
    </source>
</evidence>
<dbReference type="GO" id="GO:0008157">
    <property type="term" value="F:protein phosphatase 1 binding"/>
    <property type="evidence" value="ECO:0007669"/>
    <property type="project" value="TreeGrafter"/>
</dbReference>
<dbReference type="OrthoDB" id="1881at2759"/>
<reference evidence="3" key="1">
    <citation type="submission" date="2022-03" db="EMBL/GenBank/DDBJ databases">
        <authorList>
            <person name="Sayadi A."/>
        </authorList>
    </citation>
    <scope>NUCLEOTIDE SEQUENCE</scope>
</reference>
<dbReference type="InterPro" id="IPR050782">
    <property type="entry name" value="PP1_regulatory_subunit_3"/>
</dbReference>
<evidence type="ECO:0000313" key="3">
    <source>
        <dbReference type="EMBL" id="CAH1975411.1"/>
    </source>
</evidence>
<gene>
    <name evidence="3" type="ORF">ACAOBT_LOCUS11601</name>
</gene>
<sequence length="355" mass="39299">MCSIDYEMLVSHSPPVFSHTSQPSGGFLGGSDYALRAFPRMPGQTQAPRYCNRPHQLQYSQSTDTIGISKPATATKPSAPPKRPCLVIRSPGDSTASSSGSEDDSSSCSSGAQSPTKNKKRVVFADDKGAPLTQVRVMTEPSNVPPLWMSFHFLEEVTRGVDADPGAGAEDRWQITFAQPASDYVKFRTRLDEEKVSLENVIIKESDDALIGTVKVKNIAFEKEVFIRSSINNWQTHEDTFCSYVPNSSATPGVNVLYDTFSFKMPLPPRTKKVEFCVCYRSNGTEYWDNNIGKNYAVLKKMPVQLNKSLSADDIYAKRDFVGNTTAQPKYRSSSMRTQCRQSWILGQNSPVGTI</sequence>
<feature type="compositionally biased region" description="Low complexity" evidence="1">
    <location>
        <begin position="90"/>
        <end position="114"/>
    </location>
</feature>
<protein>
    <recommendedName>
        <fullName evidence="2">CBM21 domain-containing protein</fullName>
    </recommendedName>
</protein>
<dbReference type="EMBL" id="CAKOFQ010006835">
    <property type="protein sequence ID" value="CAH1975411.1"/>
    <property type="molecule type" value="Genomic_DNA"/>
</dbReference>
<dbReference type="PANTHER" id="PTHR12307">
    <property type="entry name" value="PROTEIN PHOSPHATASE 1 REGULATORY SUBUNIT"/>
    <property type="match status" value="1"/>
</dbReference>
<name>A0A9P0PDF8_ACAOB</name>
<dbReference type="GO" id="GO:0000164">
    <property type="term" value="C:protein phosphatase type 1 complex"/>
    <property type="evidence" value="ECO:0007669"/>
    <property type="project" value="TreeGrafter"/>
</dbReference>
<dbReference type="Proteomes" id="UP001152888">
    <property type="component" value="Unassembled WGS sequence"/>
</dbReference>
<accession>A0A9P0PDF8</accession>
<feature type="region of interest" description="Disordered" evidence="1">
    <location>
        <begin position="62"/>
        <end position="122"/>
    </location>
</feature>
<organism evidence="3 4">
    <name type="scientific">Acanthoscelides obtectus</name>
    <name type="common">Bean weevil</name>
    <name type="synonym">Bruchus obtectus</name>
    <dbReference type="NCBI Taxonomy" id="200917"/>
    <lineage>
        <taxon>Eukaryota</taxon>
        <taxon>Metazoa</taxon>
        <taxon>Ecdysozoa</taxon>
        <taxon>Arthropoda</taxon>
        <taxon>Hexapoda</taxon>
        <taxon>Insecta</taxon>
        <taxon>Pterygota</taxon>
        <taxon>Neoptera</taxon>
        <taxon>Endopterygota</taxon>
        <taxon>Coleoptera</taxon>
        <taxon>Polyphaga</taxon>
        <taxon>Cucujiformia</taxon>
        <taxon>Chrysomeloidea</taxon>
        <taxon>Chrysomelidae</taxon>
        <taxon>Bruchinae</taxon>
        <taxon>Bruchini</taxon>
        <taxon>Acanthoscelides</taxon>
    </lineage>
</organism>
<dbReference type="Pfam" id="PF03370">
    <property type="entry name" value="CBM_21"/>
    <property type="match status" value="1"/>
</dbReference>
<dbReference type="AlphaFoldDB" id="A0A9P0PDF8"/>
<dbReference type="InterPro" id="IPR038175">
    <property type="entry name" value="CBM21_dom_sf"/>
</dbReference>